<dbReference type="SUPFAM" id="SSF54452">
    <property type="entry name" value="MHC antigen-recognition domain"/>
    <property type="match status" value="1"/>
</dbReference>
<dbReference type="Pfam" id="PF00969">
    <property type="entry name" value="MHC_II_beta"/>
    <property type="match status" value="1"/>
</dbReference>
<gene>
    <name evidence="4" type="primary">H2eb1</name>
    <name evidence="4" type="ORF">POSRUF_R04956</name>
</gene>
<dbReference type="OrthoDB" id="10043043at2759"/>
<dbReference type="AlphaFoldDB" id="A0A7L2TZ89"/>
<dbReference type="EMBL" id="VYZT01066037">
    <property type="protein sequence ID" value="NXS38669.1"/>
    <property type="molecule type" value="Genomic_DNA"/>
</dbReference>
<name>A0A7L2TZ89_POMRU</name>
<dbReference type="GO" id="GO:0019882">
    <property type="term" value="P:antigen processing and presentation"/>
    <property type="evidence" value="ECO:0007669"/>
    <property type="project" value="InterPro"/>
</dbReference>
<dbReference type="GO" id="GO:0006955">
    <property type="term" value="P:immune response"/>
    <property type="evidence" value="ECO:0007669"/>
    <property type="project" value="InterPro"/>
</dbReference>
<dbReference type="Gene3D" id="3.10.320.10">
    <property type="entry name" value="Class II Histocompatibility Antigen, M Beta Chain, Chain B, domain 1"/>
    <property type="match status" value="1"/>
</dbReference>
<dbReference type="InterPro" id="IPR011162">
    <property type="entry name" value="MHC_I/II-like_Ag-recog"/>
</dbReference>
<dbReference type="GO" id="GO:0042613">
    <property type="term" value="C:MHC class II protein complex"/>
    <property type="evidence" value="ECO:0007669"/>
    <property type="project" value="InterPro"/>
</dbReference>
<protein>
    <submittedName>
        <fullName evidence="4">HB2J protein</fullName>
    </submittedName>
</protein>
<evidence type="ECO:0000259" key="3">
    <source>
        <dbReference type="SMART" id="SM00921"/>
    </source>
</evidence>
<feature type="non-terminal residue" evidence="4">
    <location>
        <position position="1"/>
    </location>
</feature>
<dbReference type="InterPro" id="IPR050160">
    <property type="entry name" value="MHC/Immunoglobulin"/>
</dbReference>
<dbReference type="InterPro" id="IPR000353">
    <property type="entry name" value="MHC_II_b_N"/>
</dbReference>
<dbReference type="SMART" id="SM00921">
    <property type="entry name" value="MHC_II_beta"/>
    <property type="match status" value="1"/>
</dbReference>
<reference evidence="4 5" key="1">
    <citation type="submission" date="2019-09" db="EMBL/GenBank/DDBJ databases">
        <title>Bird 10,000 Genomes (B10K) Project - Family phase.</title>
        <authorList>
            <person name="Zhang G."/>
        </authorList>
    </citation>
    <scope>NUCLEOTIDE SEQUENCE [LARGE SCALE GENOMIC DNA]</scope>
    <source>
        <strain evidence="4">B10K-DU-002-71</strain>
        <tissue evidence="4">Muscle</tissue>
    </source>
</reference>
<dbReference type="InterPro" id="IPR014745">
    <property type="entry name" value="MHC_II_a/b_N"/>
</dbReference>
<feature type="non-terminal residue" evidence="4">
    <location>
        <position position="121"/>
    </location>
</feature>
<evidence type="ECO:0000256" key="1">
    <source>
        <dbReference type="ARBA" id="ARBA00023157"/>
    </source>
</evidence>
<dbReference type="PANTHER" id="PTHR19944">
    <property type="entry name" value="MHC CLASS II-RELATED"/>
    <property type="match status" value="1"/>
</dbReference>
<evidence type="ECO:0000256" key="2">
    <source>
        <dbReference type="ARBA" id="ARBA00023180"/>
    </source>
</evidence>
<organism evidence="4 5">
    <name type="scientific">Pomatostomus ruficeps</name>
    <name type="common">Chestnut-crowned babbler</name>
    <dbReference type="NCBI Taxonomy" id="9176"/>
    <lineage>
        <taxon>Eukaryota</taxon>
        <taxon>Metazoa</taxon>
        <taxon>Chordata</taxon>
        <taxon>Craniata</taxon>
        <taxon>Vertebrata</taxon>
        <taxon>Euteleostomi</taxon>
        <taxon>Archelosauria</taxon>
        <taxon>Archosauria</taxon>
        <taxon>Dinosauria</taxon>
        <taxon>Saurischia</taxon>
        <taxon>Theropoda</taxon>
        <taxon>Coelurosauria</taxon>
        <taxon>Aves</taxon>
        <taxon>Neognathae</taxon>
        <taxon>Neoaves</taxon>
        <taxon>Telluraves</taxon>
        <taxon>Australaves</taxon>
        <taxon>Passeriformes</taxon>
        <taxon>Sylvioidea</taxon>
        <taxon>Timaliidae</taxon>
        <taxon>Pomatostomus</taxon>
    </lineage>
</organism>
<proteinExistence type="predicted"/>
<keyword evidence="2" id="KW-0325">Glycoprotein</keyword>
<evidence type="ECO:0000313" key="4">
    <source>
        <dbReference type="EMBL" id="NXS38669.1"/>
    </source>
</evidence>
<dbReference type="PANTHER" id="PTHR19944:SF99">
    <property type="entry name" value="HLA CLASS II HISTOCOMPATIBILITY ANTIGEN, DRB1 BETA CHAIN"/>
    <property type="match status" value="1"/>
</dbReference>
<comment type="caution">
    <text evidence="4">The sequence shown here is derived from an EMBL/GenBank/DDBJ whole genome shotgun (WGS) entry which is preliminary data.</text>
</comment>
<keyword evidence="5" id="KW-1185">Reference proteome</keyword>
<evidence type="ECO:0000313" key="5">
    <source>
        <dbReference type="Proteomes" id="UP000583496"/>
    </source>
</evidence>
<sequence length="121" mass="13681">TGVFQVMTPDECHFINGSGRVRFVERLIYKREQLAMLESDVGLFVGDTPSGEKQAQYLNSDPARLEYYRAAVDRHCRHNYEVSTPFLVERRGEPAPSVSISLMPSSSQRGPGRRLCSVLDF</sequence>
<keyword evidence="1" id="KW-1015">Disulfide bond</keyword>
<dbReference type="Proteomes" id="UP000583496">
    <property type="component" value="Unassembled WGS sequence"/>
</dbReference>
<feature type="domain" description="MHC class II beta chain N-terminal" evidence="3">
    <location>
        <begin position="10"/>
        <end position="84"/>
    </location>
</feature>
<accession>A0A7L2TZ89</accession>